<keyword evidence="1" id="KW-0812">Transmembrane</keyword>
<evidence type="ECO:0000313" key="3">
    <source>
        <dbReference type="Proteomes" id="UP000286931"/>
    </source>
</evidence>
<dbReference type="Pfam" id="PF00756">
    <property type="entry name" value="Esterase"/>
    <property type="match status" value="1"/>
</dbReference>
<dbReference type="PANTHER" id="PTHR48098:SF1">
    <property type="entry name" value="DIACYLGLYCEROL ACYLTRANSFERASE_MYCOLYLTRANSFERASE AG85A"/>
    <property type="match status" value="1"/>
</dbReference>
<protein>
    <submittedName>
        <fullName evidence="2">Esterase</fullName>
    </submittedName>
</protein>
<keyword evidence="1" id="KW-1133">Transmembrane helix</keyword>
<comment type="caution">
    <text evidence="2">The sequence shown here is derived from an EMBL/GenBank/DDBJ whole genome shotgun (WGS) entry which is preliminary data.</text>
</comment>
<dbReference type="Gene3D" id="3.40.50.1820">
    <property type="entry name" value="alpha/beta hydrolase"/>
    <property type="match status" value="1"/>
</dbReference>
<evidence type="ECO:0000256" key="1">
    <source>
        <dbReference type="SAM" id="Phobius"/>
    </source>
</evidence>
<dbReference type="AlphaFoldDB" id="A0A401Z4V4"/>
<dbReference type="PANTHER" id="PTHR48098">
    <property type="entry name" value="ENTEROCHELIN ESTERASE-RELATED"/>
    <property type="match status" value="1"/>
</dbReference>
<dbReference type="EMBL" id="BIFH01000054">
    <property type="protein sequence ID" value="GCE01892.1"/>
    <property type="molecule type" value="Genomic_DNA"/>
</dbReference>
<reference evidence="2 3" key="1">
    <citation type="submission" date="2018-12" db="EMBL/GenBank/DDBJ databases">
        <title>Draft genome sequence of Embleya hyalina NBRC 13850T.</title>
        <authorList>
            <person name="Komaki H."/>
            <person name="Hosoyama A."/>
            <person name="Kimura A."/>
            <person name="Ichikawa N."/>
            <person name="Tamura T."/>
        </authorList>
    </citation>
    <scope>NUCLEOTIDE SEQUENCE [LARGE SCALE GENOMIC DNA]</scope>
    <source>
        <strain evidence="2 3">NBRC 13850</strain>
    </source>
</reference>
<organism evidence="2 3">
    <name type="scientific">Embleya hyalina</name>
    <dbReference type="NCBI Taxonomy" id="516124"/>
    <lineage>
        <taxon>Bacteria</taxon>
        <taxon>Bacillati</taxon>
        <taxon>Actinomycetota</taxon>
        <taxon>Actinomycetes</taxon>
        <taxon>Kitasatosporales</taxon>
        <taxon>Streptomycetaceae</taxon>
        <taxon>Embleya</taxon>
    </lineage>
</organism>
<sequence>MSLTGTPFYITTIVLATAAVVLALFAWNHIPGPKPVKIVARLFMLVTCQFTAILMVFVMVNNANSLYDTWDDFLGTGGSHVVEAREPAPPPAPEQKLLTKFEPAGDGKMGEGVQETNLKGPQSGVEAEVYVWLPPQYKDPAFADKKFPVVELLPGYPGSAKAWFGTLDVNKQLKSMMAKGEVAPFILVSPRTKLLAGQEDTGCADVPGKANADTWISGDVRRMVIDNFRAESDPKHWAIAGYSAGAHCATRMALLHPDRYGAAVSLSGYNDPKGESDSVTAKDPALRVSANPLTILKNAQQPPKVALYMAGEKGDGFGDAQALKAATKPPTAITVAEISGGGHGTDVWRRMVPDVFRWLTKTMA</sequence>
<dbReference type="InterPro" id="IPR050583">
    <property type="entry name" value="Mycobacterial_A85_antigen"/>
</dbReference>
<evidence type="ECO:0000313" key="2">
    <source>
        <dbReference type="EMBL" id="GCE01892.1"/>
    </source>
</evidence>
<dbReference type="SUPFAM" id="SSF53474">
    <property type="entry name" value="alpha/beta-Hydrolases"/>
    <property type="match status" value="1"/>
</dbReference>
<feature type="transmembrane region" description="Helical" evidence="1">
    <location>
        <begin position="39"/>
        <end position="60"/>
    </location>
</feature>
<feature type="transmembrane region" description="Helical" evidence="1">
    <location>
        <begin position="6"/>
        <end position="27"/>
    </location>
</feature>
<name>A0A401Z4V4_9ACTN</name>
<keyword evidence="3" id="KW-1185">Reference proteome</keyword>
<dbReference type="InterPro" id="IPR000801">
    <property type="entry name" value="Esterase-like"/>
</dbReference>
<dbReference type="GO" id="GO:0016747">
    <property type="term" value="F:acyltransferase activity, transferring groups other than amino-acyl groups"/>
    <property type="evidence" value="ECO:0007669"/>
    <property type="project" value="TreeGrafter"/>
</dbReference>
<dbReference type="RefSeq" id="WP_170222378.1">
    <property type="nucleotide sequence ID" value="NZ_BIFH01000054.1"/>
</dbReference>
<dbReference type="Proteomes" id="UP000286931">
    <property type="component" value="Unassembled WGS sequence"/>
</dbReference>
<proteinExistence type="predicted"/>
<gene>
    <name evidence="2" type="ORF">EHYA_09666</name>
</gene>
<dbReference type="InterPro" id="IPR029058">
    <property type="entry name" value="AB_hydrolase_fold"/>
</dbReference>
<keyword evidence="1" id="KW-0472">Membrane</keyword>
<accession>A0A401Z4V4</accession>